<organism evidence="1 2">
    <name type="scientific">Streptomyces brasiliensis</name>
    <dbReference type="NCBI Taxonomy" id="1954"/>
    <lineage>
        <taxon>Bacteria</taxon>
        <taxon>Bacillati</taxon>
        <taxon>Actinomycetota</taxon>
        <taxon>Actinomycetes</taxon>
        <taxon>Kitasatosporales</taxon>
        <taxon>Streptomycetaceae</taxon>
        <taxon>Streptomyces</taxon>
    </lineage>
</organism>
<dbReference type="Proteomes" id="UP000657574">
    <property type="component" value="Unassembled WGS sequence"/>
</dbReference>
<dbReference type="EMBL" id="BMQA01000029">
    <property type="protein sequence ID" value="GGJ44522.1"/>
    <property type="molecule type" value="Genomic_DNA"/>
</dbReference>
<reference evidence="1" key="1">
    <citation type="journal article" date="2014" name="Int. J. Syst. Evol. Microbiol.">
        <title>Complete genome sequence of Corynebacterium casei LMG S-19264T (=DSM 44701T), isolated from a smear-ripened cheese.</title>
        <authorList>
            <consortium name="US DOE Joint Genome Institute (JGI-PGF)"/>
            <person name="Walter F."/>
            <person name="Albersmeier A."/>
            <person name="Kalinowski J."/>
            <person name="Ruckert C."/>
        </authorList>
    </citation>
    <scope>NUCLEOTIDE SEQUENCE</scope>
    <source>
        <strain evidence="1">JCM 3086</strain>
    </source>
</reference>
<protein>
    <submittedName>
        <fullName evidence="1">Uncharacterized protein</fullName>
    </submittedName>
</protein>
<sequence length="133" mass="12748">MPAGPAPHRARVPAGSVVCGPRMPVVGVVCGVGSGRAFVVCGVRSAAVSAAWSGTVLVARGMRVSAGSVVCGPRMPVAVVCRVCGPAVVARAGPGGRGGVQKRYELGGGRAGKGGGELVLSAAAAGFGARDAG</sequence>
<comment type="caution">
    <text evidence="1">The sequence shown here is derived from an EMBL/GenBank/DDBJ whole genome shotgun (WGS) entry which is preliminary data.</text>
</comment>
<accession>A0A917L8C0</accession>
<name>A0A917L8C0_9ACTN</name>
<gene>
    <name evidence="1" type="ORF">GCM10010121_064660</name>
</gene>
<evidence type="ECO:0000313" key="1">
    <source>
        <dbReference type="EMBL" id="GGJ44522.1"/>
    </source>
</evidence>
<keyword evidence="2" id="KW-1185">Reference proteome</keyword>
<reference evidence="1" key="2">
    <citation type="submission" date="2020-09" db="EMBL/GenBank/DDBJ databases">
        <authorList>
            <person name="Sun Q."/>
            <person name="Ohkuma M."/>
        </authorList>
    </citation>
    <scope>NUCLEOTIDE SEQUENCE</scope>
    <source>
        <strain evidence="1">JCM 3086</strain>
    </source>
</reference>
<dbReference type="AlphaFoldDB" id="A0A917L8C0"/>
<dbReference type="RefSeq" id="WP_189314813.1">
    <property type="nucleotide sequence ID" value="NZ_BMQA01000029.1"/>
</dbReference>
<proteinExistence type="predicted"/>
<evidence type="ECO:0000313" key="2">
    <source>
        <dbReference type="Proteomes" id="UP000657574"/>
    </source>
</evidence>